<dbReference type="Proteomes" id="UP001375240">
    <property type="component" value="Unassembled WGS sequence"/>
</dbReference>
<keyword evidence="7 13" id="KW-0653">Protein transport</keyword>
<comment type="subunit">
    <text evidence="12">Heterohexamer; composed of 3 copies of TIM9 and 3 copies of TIM10, named soluble 70 kDa complex. Associates with the TIM22 complex, whose core is composed of TIM22 and TIM54. Interacts with the transmembrane regions of multi-pass transmembrane proteins in transit.</text>
</comment>
<gene>
    <name evidence="15" type="primary">TIM9</name>
    <name evidence="15" type="ORF">TWF696_003575</name>
</gene>
<keyword evidence="11 13" id="KW-0143">Chaperone</keyword>
<evidence type="ECO:0000256" key="8">
    <source>
        <dbReference type="ARBA" id="ARBA00023010"/>
    </source>
</evidence>
<dbReference type="FunFam" id="1.10.287.810:FF:000008">
    <property type="entry name" value="Mitochondrial import inner membrane translocase subunit TIM9"/>
    <property type="match status" value="1"/>
</dbReference>
<name>A0AAV9TYB0_9PEZI</name>
<keyword evidence="3 13" id="KW-0813">Transport</keyword>
<evidence type="ECO:0000256" key="5">
    <source>
        <dbReference type="ARBA" id="ARBA00022792"/>
    </source>
</evidence>
<evidence type="ECO:0000256" key="11">
    <source>
        <dbReference type="ARBA" id="ARBA00023186"/>
    </source>
</evidence>
<evidence type="ECO:0000313" key="16">
    <source>
        <dbReference type="Proteomes" id="UP001375240"/>
    </source>
</evidence>
<dbReference type="Gene3D" id="1.10.287.810">
    <property type="entry name" value="Mitochondrial import inner membrane translocase subunit tim13 like domains"/>
    <property type="match status" value="1"/>
</dbReference>
<comment type="similarity">
    <text evidence="2 13">Belongs to the small Tim family.</text>
</comment>
<proteinExistence type="inferred from homology"/>
<keyword evidence="10 13" id="KW-1015">Disulfide bond</keyword>
<keyword evidence="4" id="KW-0479">Metal-binding</keyword>
<dbReference type="GO" id="GO:0046872">
    <property type="term" value="F:metal ion binding"/>
    <property type="evidence" value="ECO:0007669"/>
    <property type="project" value="UniProtKB-KW"/>
</dbReference>
<comment type="subcellular location">
    <subcellularLocation>
        <location evidence="1 13">Mitochondrion inner membrane</location>
        <topology evidence="1 13">Peripheral membrane protein</topology>
        <orientation evidence="1 13">Intermembrane side</orientation>
    </subcellularLocation>
</comment>
<organism evidence="15 16">
    <name type="scientific">Orbilia brochopaga</name>
    <dbReference type="NCBI Taxonomy" id="3140254"/>
    <lineage>
        <taxon>Eukaryota</taxon>
        <taxon>Fungi</taxon>
        <taxon>Dikarya</taxon>
        <taxon>Ascomycota</taxon>
        <taxon>Pezizomycotina</taxon>
        <taxon>Orbiliomycetes</taxon>
        <taxon>Orbiliales</taxon>
        <taxon>Orbiliaceae</taxon>
        <taxon>Orbilia</taxon>
    </lineage>
</organism>
<keyword evidence="16" id="KW-1185">Reference proteome</keyword>
<evidence type="ECO:0000256" key="2">
    <source>
        <dbReference type="ARBA" id="ARBA00006720"/>
    </source>
</evidence>
<evidence type="ECO:0000256" key="3">
    <source>
        <dbReference type="ARBA" id="ARBA00022448"/>
    </source>
</evidence>
<evidence type="ECO:0000256" key="13">
    <source>
        <dbReference type="RuleBase" id="RU367043"/>
    </source>
</evidence>
<evidence type="ECO:0000259" key="14">
    <source>
        <dbReference type="Pfam" id="PF02953"/>
    </source>
</evidence>
<evidence type="ECO:0000256" key="1">
    <source>
        <dbReference type="ARBA" id="ARBA00004137"/>
    </source>
</evidence>
<dbReference type="InterPro" id="IPR035427">
    <property type="entry name" value="Tim10-like_dom_sf"/>
</dbReference>
<comment type="domain">
    <text evidence="13">The twin CX3C motif contains 4 conserved Cys residues that form 2 disulfide bonds in the mitochondrial intermembrane space.</text>
</comment>
<keyword evidence="6" id="KW-0862">Zinc</keyword>
<accession>A0AAV9TYB0</accession>
<keyword evidence="5 13" id="KW-0999">Mitochondrion inner membrane</keyword>
<evidence type="ECO:0000256" key="6">
    <source>
        <dbReference type="ARBA" id="ARBA00022833"/>
    </source>
</evidence>
<comment type="caution">
    <text evidence="15">The sequence shown here is derived from an EMBL/GenBank/DDBJ whole genome shotgun (WGS) entry which is preliminary data.</text>
</comment>
<dbReference type="InterPro" id="IPR050673">
    <property type="entry name" value="Mito_inner_translocase_sub"/>
</dbReference>
<dbReference type="Pfam" id="PF02953">
    <property type="entry name" value="zf-Tim10_DDP"/>
    <property type="match status" value="1"/>
</dbReference>
<evidence type="ECO:0000256" key="7">
    <source>
        <dbReference type="ARBA" id="ARBA00022927"/>
    </source>
</evidence>
<evidence type="ECO:0000256" key="10">
    <source>
        <dbReference type="ARBA" id="ARBA00023157"/>
    </source>
</evidence>
<keyword evidence="8 13" id="KW-0811">Translocation</keyword>
<dbReference type="AlphaFoldDB" id="A0AAV9TYB0"/>
<dbReference type="InterPro" id="IPR004217">
    <property type="entry name" value="Tim10-like"/>
</dbReference>
<evidence type="ECO:0000256" key="9">
    <source>
        <dbReference type="ARBA" id="ARBA00023128"/>
    </source>
</evidence>
<keyword evidence="9 13" id="KW-0496">Mitochondrion</keyword>
<reference evidence="15 16" key="1">
    <citation type="submission" date="2019-10" db="EMBL/GenBank/DDBJ databases">
        <authorList>
            <person name="Palmer J.M."/>
        </authorList>
    </citation>
    <scope>NUCLEOTIDE SEQUENCE [LARGE SCALE GENOMIC DNA]</scope>
    <source>
        <strain evidence="15 16">TWF696</strain>
    </source>
</reference>
<sequence length="92" mass="10321">MDGLTAAEQREFQAVVEKRQMKDFMALYSNLVQRCFDDCINDFTSKTISAKENGCISKCVDKWLKSSERMGQRFAEQNAAMMQGGGPLAGTR</sequence>
<dbReference type="PANTHER" id="PTHR13172">
    <property type="entry name" value="MITOCHONDRIAL IMPORT INNER MEMBRANE TRANSLOCASE SUBUNIT TIM9B"/>
    <property type="match status" value="1"/>
</dbReference>
<feature type="domain" description="Tim10-like" evidence="14">
    <location>
        <begin position="14"/>
        <end position="76"/>
    </location>
</feature>
<evidence type="ECO:0000313" key="15">
    <source>
        <dbReference type="EMBL" id="KAK6329708.1"/>
    </source>
</evidence>
<dbReference type="SUPFAM" id="SSF144122">
    <property type="entry name" value="Tim10-like"/>
    <property type="match status" value="1"/>
</dbReference>
<dbReference type="GO" id="GO:0005743">
    <property type="term" value="C:mitochondrial inner membrane"/>
    <property type="evidence" value="ECO:0007669"/>
    <property type="project" value="UniProtKB-SubCell"/>
</dbReference>
<keyword evidence="5 13" id="KW-0472">Membrane</keyword>
<protein>
    <recommendedName>
        <fullName evidence="13">Mitochondrial import inner membrane translocase subunit</fullName>
    </recommendedName>
</protein>
<evidence type="ECO:0000256" key="4">
    <source>
        <dbReference type="ARBA" id="ARBA00022723"/>
    </source>
</evidence>
<evidence type="ECO:0000256" key="12">
    <source>
        <dbReference type="ARBA" id="ARBA00064924"/>
    </source>
</evidence>
<comment type="function">
    <text evidence="13">Mitochondrial intermembrane chaperone that participates in the import and insertion of some multi-pass transmembrane proteins into the mitochondrial inner membrane. Also required for the transfer of beta-barrel precursors from the TOM complex to the sorting and assembly machinery (SAM complex) of the outer membrane. Acts as a chaperone-like protein that protects the hydrophobic precursors from aggregation and guide them through the mitochondrial intermembrane space.</text>
</comment>
<dbReference type="GO" id="GO:0015031">
    <property type="term" value="P:protein transport"/>
    <property type="evidence" value="ECO:0007669"/>
    <property type="project" value="UniProtKB-KW"/>
</dbReference>
<dbReference type="EMBL" id="JAVHNQ010000019">
    <property type="protein sequence ID" value="KAK6329708.1"/>
    <property type="molecule type" value="Genomic_DNA"/>
</dbReference>